<evidence type="ECO:0000313" key="2">
    <source>
        <dbReference type="RefSeq" id="XP_075091135.1"/>
    </source>
</evidence>
<protein>
    <submittedName>
        <fullName evidence="2">Uncharacterized protein LOC142171635</fullName>
    </submittedName>
</protein>
<name>A0AC58T1P4_TOBAC</name>
<proteinExistence type="predicted"/>
<dbReference type="RefSeq" id="XP_075091135.1">
    <property type="nucleotide sequence ID" value="XM_075235034.1"/>
</dbReference>
<keyword evidence="1" id="KW-1185">Reference proteome</keyword>
<gene>
    <name evidence="2" type="primary">LOC142171635</name>
</gene>
<sequence length="346" mass="40217">MEYHSWMYNRNYPNRRFLREEFIEGVKEFIRHAMSLEPFRIRGMIRCPCTKCKCLNFLGSEDVTTHLYRKGFMDNYFVSTSHGEVDGTDGVFHNVVVGESNRSVENNVQHPRYHEMVANAFGMHFEFEILESIEQAPNKEAKYFYEQLEAASRPLSEGSIHSQLSIAVRVLSIKSDTNISQAGMDSFIGLMCELVDPTFNIPEDFYKVKRLVSKLGLSSMRIDCYEDGCMLYYKGDAYLESYKFCEKPRFKRVSSRQKVVVKSMHYLPLIPRLKRLYASMSSAPHMRWHYKNRRSPGIMCHPSDGEAWKHFDRTYPDYASELRNVRLGLCADGFTPFSVSATPYSC</sequence>
<reference evidence="1" key="1">
    <citation type="journal article" date="2014" name="Nat. Commun.">
        <title>The tobacco genome sequence and its comparison with those of tomato and potato.</title>
        <authorList>
            <person name="Sierro N."/>
            <person name="Battey J.N."/>
            <person name="Ouadi S."/>
            <person name="Bakaher N."/>
            <person name="Bovet L."/>
            <person name="Willig A."/>
            <person name="Goepfert S."/>
            <person name="Peitsch M.C."/>
            <person name="Ivanov N.V."/>
        </authorList>
    </citation>
    <scope>NUCLEOTIDE SEQUENCE [LARGE SCALE GENOMIC DNA]</scope>
</reference>
<reference evidence="2" key="2">
    <citation type="submission" date="2025-08" db="UniProtKB">
        <authorList>
            <consortium name="RefSeq"/>
        </authorList>
    </citation>
    <scope>IDENTIFICATION</scope>
    <source>
        <tissue evidence="2">Leaf</tissue>
    </source>
</reference>
<evidence type="ECO:0000313" key="1">
    <source>
        <dbReference type="Proteomes" id="UP000790787"/>
    </source>
</evidence>
<accession>A0AC58T1P4</accession>
<organism evidence="1 2">
    <name type="scientific">Nicotiana tabacum</name>
    <name type="common">Common tobacco</name>
    <dbReference type="NCBI Taxonomy" id="4097"/>
    <lineage>
        <taxon>Eukaryota</taxon>
        <taxon>Viridiplantae</taxon>
        <taxon>Streptophyta</taxon>
        <taxon>Embryophyta</taxon>
        <taxon>Tracheophyta</taxon>
        <taxon>Spermatophyta</taxon>
        <taxon>Magnoliopsida</taxon>
        <taxon>eudicotyledons</taxon>
        <taxon>Gunneridae</taxon>
        <taxon>Pentapetalae</taxon>
        <taxon>asterids</taxon>
        <taxon>lamiids</taxon>
        <taxon>Solanales</taxon>
        <taxon>Solanaceae</taxon>
        <taxon>Nicotianoideae</taxon>
        <taxon>Nicotianeae</taxon>
        <taxon>Nicotiana</taxon>
    </lineage>
</organism>
<dbReference type="Proteomes" id="UP000790787">
    <property type="component" value="Chromosome 17"/>
</dbReference>